<dbReference type="Proteomes" id="UP001177592">
    <property type="component" value="Plasmid paNv_CAN1"/>
</dbReference>
<keyword evidence="1" id="KW-0614">Plasmid</keyword>
<evidence type="ECO:0000313" key="2">
    <source>
        <dbReference type="EMBL" id="WGM08051.1"/>
    </source>
</evidence>
<accession>A0A4P7L3Y3</accession>
<geneLocation type="plasmid" evidence="3">
    <name>parsfin2</name>
</geneLocation>
<dbReference type="EMBL" id="CP038614">
    <property type="protein sequence ID" value="QBY45800.1"/>
    <property type="molecule type" value="Genomic_DNA"/>
</dbReference>
<protein>
    <submittedName>
        <fullName evidence="1">Uncharacterized protein</fullName>
    </submittedName>
</protein>
<dbReference type="KEGG" id="ans:ArsFIN_44110"/>
<sequence>MNYSGHEVLRKDVALLVEKIDMFYMQLFEFERKYLYNADDLTERLTAQLMKPIKNQMQDIYKKVIAVDSAFKD</sequence>
<reference evidence="1 3" key="1">
    <citation type="submission" date="2019-03" db="EMBL/GenBank/DDBJ databases">
        <title>Long-read sequencing reveals hyperdense prophage content in a complex bacterial symbiont genome.</title>
        <authorList>
            <person name="Frost C.L."/>
            <person name="Siozios S."/>
            <person name="Nadal-Jimenez P."/>
            <person name="Brockhurst M.A."/>
            <person name="King K.C."/>
            <person name="Darby A.C."/>
            <person name="Hurst G.D.D."/>
        </authorList>
    </citation>
    <scope>NUCLEOTIDE SEQUENCE [LARGE SCALE GENOMIC DNA]</scope>
    <source>
        <strain evidence="1 3">FIN</strain>
        <plasmid evidence="3">parsfin2</plasmid>
        <plasmid evidence="1">pArsFIN2</plasmid>
    </source>
</reference>
<name>A0A4P7L3Y3_9GAMM</name>
<proteinExistence type="predicted"/>
<geneLocation type="plasmid" evidence="2 4">
    <name>paNv_CAN1</name>
</geneLocation>
<gene>
    <name evidence="1" type="ORF">ArsFIN_44110</name>
    <name evidence="2" type="ORF">QE258_21140</name>
</gene>
<dbReference type="RefSeq" id="WP_135678408.1">
    <property type="nucleotide sequence ID" value="NZ_CP038614.1"/>
</dbReference>
<evidence type="ECO:0000313" key="3">
    <source>
        <dbReference type="Proteomes" id="UP000295134"/>
    </source>
</evidence>
<evidence type="ECO:0000313" key="1">
    <source>
        <dbReference type="EMBL" id="QBY45800.1"/>
    </source>
</evidence>
<evidence type="ECO:0000313" key="4">
    <source>
        <dbReference type="Proteomes" id="UP001177592"/>
    </source>
</evidence>
<reference evidence="2" key="2">
    <citation type="submission" date="2023-04" db="EMBL/GenBank/DDBJ databases">
        <title>Genome dynamics across the evolutionary transition to endosymbiosis.</title>
        <authorList>
            <person name="Siozios S."/>
            <person name="Nadal-Jimenez P."/>
            <person name="Azagi T."/>
            <person name="Sprong H."/>
            <person name="Frost C.L."/>
            <person name="Parratt S.R."/>
            <person name="Taylor G."/>
            <person name="Brettell L."/>
            <person name="Lew K.C."/>
            <person name="Croft L."/>
            <person name="King K.C."/>
            <person name="Brockhurst M.A."/>
            <person name="Hypsa V."/>
            <person name="Novakova E."/>
            <person name="Darby A.C."/>
            <person name="Hurst G.D.D."/>
        </authorList>
    </citation>
    <scope>NUCLEOTIDE SEQUENCE</scope>
    <source>
        <strain evidence="2">ANv_CAN</strain>
        <plasmid evidence="2">paNv_CAN1</plasmid>
    </source>
</reference>
<dbReference type="Proteomes" id="UP000295134">
    <property type="component" value="Plasmid pArsFIN2"/>
</dbReference>
<geneLocation type="plasmid" evidence="1">
    <name>pArsFIN2</name>
</geneLocation>
<dbReference type="GeneID" id="39750898"/>
<organism evidence="1 3">
    <name type="scientific">Arsenophonus nasoniae</name>
    <name type="common">son-killer infecting Nasonia vitripennis</name>
    <dbReference type="NCBI Taxonomy" id="638"/>
    <lineage>
        <taxon>Bacteria</taxon>
        <taxon>Pseudomonadati</taxon>
        <taxon>Pseudomonadota</taxon>
        <taxon>Gammaproteobacteria</taxon>
        <taxon>Enterobacterales</taxon>
        <taxon>Morganellaceae</taxon>
        <taxon>Arsenophonus</taxon>
    </lineage>
</organism>
<keyword evidence="4" id="KW-1185">Reference proteome</keyword>
<dbReference type="EMBL" id="CP123524">
    <property type="protein sequence ID" value="WGM08051.1"/>
    <property type="molecule type" value="Genomic_DNA"/>
</dbReference>
<dbReference type="AlphaFoldDB" id="A0A4P7L3Y3"/>